<dbReference type="EnsemblMetazoa" id="CPIJ004167-RA">
    <property type="protein sequence ID" value="CPIJ004167-PA"/>
    <property type="gene ID" value="CPIJ004167"/>
</dbReference>
<dbReference type="GO" id="GO:0005549">
    <property type="term" value="F:odorant binding"/>
    <property type="evidence" value="ECO:0007669"/>
    <property type="project" value="InterPro"/>
</dbReference>
<evidence type="ECO:0000256" key="3">
    <source>
        <dbReference type="ARBA" id="ARBA00022606"/>
    </source>
</evidence>
<keyword evidence="2" id="KW-1003">Cell membrane</keyword>
<dbReference type="Proteomes" id="UP000002320">
    <property type="component" value="Unassembled WGS sequence"/>
</dbReference>
<evidence type="ECO:0000256" key="9">
    <source>
        <dbReference type="ARBA" id="ARBA00023224"/>
    </source>
</evidence>
<evidence type="ECO:0000313" key="12">
    <source>
        <dbReference type="EnsemblMetazoa" id="CPIJ004167-PA"/>
    </source>
</evidence>
<dbReference type="VEuPathDB" id="VectorBase:CPIJ004167"/>
<dbReference type="EMBL" id="DS231876">
    <property type="protein sequence ID" value="EDS41965.1"/>
    <property type="molecule type" value="Genomic_DNA"/>
</dbReference>
<evidence type="ECO:0000256" key="7">
    <source>
        <dbReference type="ARBA" id="ARBA00023136"/>
    </source>
</evidence>
<keyword evidence="13" id="KW-1185">Reference proteome</keyword>
<sequence>MGNFTHQGTRDLIRTNSVAAVVNELHQAHCNCELELESNSIEIDKLCAAVIAESKQSEISKSDLIEVVQLHRQAYKVTNLIENICQIPMALQFLTCILFWCLTMFYASTNVNFNLFNVALAFFLSLLETAGYAYLGSELIEAADSVGAAIYDLPWYEDSVEMQRFYRLMIQRTQQRTCVTGVRFFVVELTSFSKLIDFNLCAPLPLGTKIEDVSISVAKCDPTCLVPRMGSLELHFNAGFTPLNISSSGLSVTSAVGASVQIFTMPGAISAGTFGDKFSVTPLGNDKYRVVIRTELAVPKMFDRRGKIVWILKKGNDFSFCIETPVLFD</sequence>
<evidence type="ECO:0000256" key="2">
    <source>
        <dbReference type="ARBA" id="ARBA00022475"/>
    </source>
</evidence>
<keyword evidence="6 10" id="KW-1133">Transmembrane helix</keyword>
<dbReference type="VEuPathDB" id="VectorBase:CQUJHB020354"/>
<comment type="subcellular location">
    <subcellularLocation>
        <location evidence="1">Cell membrane</location>
        <topology evidence="1">Multi-pass membrane protein</topology>
    </subcellularLocation>
</comment>
<dbReference type="InParanoid" id="B0WB07"/>
<evidence type="ECO:0000256" key="8">
    <source>
        <dbReference type="ARBA" id="ARBA00023170"/>
    </source>
</evidence>
<keyword evidence="8 11" id="KW-0675">Receptor</keyword>
<keyword evidence="3" id="KW-0716">Sensory transduction</keyword>
<keyword evidence="7 10" id="KW-0472">Membrane</keyword>
<evidence type="ECO:0000256" key="6">
    <source>
        <dbReference type="ARBA" id="ARBA00022989"/>
    </source>
</evidence>
<proteinExistence type="predicted"/>
<evidence type="ECO:0000313" key="13">
    <source>
        <dbReference type="Proteomes" id="UP000002320"/>
    </source>
</evidence>
<keyword evidence="9" id="KW-0807">Transducer</keyword>
<dbReference type="GO" id="GO:0005886">
    <property type="term" value="C:plasma membrane"/>
    <property type="evidence" value="ECO:0007669"/>
    <property type="project" value="UniProtKB-SubCell"/>
</dbReference>
<reference evidence="12" key="2">
    <citation type="submission" date="2020-05" db="UniProtKB">
        <authorList>
            <consortium name="EnsemblMetazoa"/>
        </authorList>
    </citation>
    <scope>IDENTIFICATION</scope>
    <source>
        <strain evidence="12">JHB</strain>
    </source>
</reference>
<protein>
    <submittedName>
        <fullName evidence="11 12">Odorant receptor 13a</fullName>
    </submittedName>
</protein>
<dbReference type="GO" id="GO:0004984">
    <property type="term" value="F:olfactory receptor activity"/>
    <property type="evidence" value="ECO:0007669"/>
    <property type="project" value="InterPro"/>
</dbReference>
<gene>
    <name evidence="12" type="primary">6035766</name>
    <name evidence="11" type="ORF">CpipJ_CPIJ004167</name>
</gene>
<evidence type="ECO:0000256" key="5">
    <source>
        <dbReference type="ARBA" id="ARBA00022725"/>
    </source>
</evidence>
<keyword evidence="4 10" id="KW-0812">Transmembrane</keyword>
<dbReference type="HOGENOM" id="CLU_845327_0_0_1"/>
<dbReference type="Pfam" id="PF02949">
    <property type="entry name" value="7tm_6"/>
    <property type="match status" value="1"/>
</dbReference>
<dbReference type="AlphaFoldDB" id="B0WB07"/>
<name>B0WB07_CULQU</name>
<dbReference type="InterPro" id="IPR004117">
    <property type="entry name" value="7tm6_olfct_rcpt"/>
</dbReference>
<dbReference type="PANTHER" id="PTHR21137">
    <property type="entry name" value="ODORANT RECEPTOR"/>
    <property type="match status" value="1"/>
</dbReference>
<keyword evidence="5" id="KW-0552">Olfaction</keyword>
<dbReference type="PANTHER" id="PTHR21137:SF35">
    <property type="entry name" value="ODORANT RECEPTOR 19A-RELATED"/>
    <property type="match status" value="1"/>
</dbReference>
<evidence type="ECO:0000256" key="10">
    <source>
        <dbReference type="SAM" id="Phobius"/>
    </source>
</evidence>
<evidence type="ECO:0000256" key="1">
    <source>
        <dbReference type="ARBA" id="ARBA00004651"/>
    </source>
</evidence>
<dbReference type="KEGG" id="cqu:CpipJ_CPIJ004167"/>
<evidence type="ECO:0000256" key="4">
    <source>
        <dbReference type="ARBA" id="ARBA00022692"/>
    </source>
</evidence>
<dbReference type="GO" id="GO:0007165">
    <property type="term" value="P:signal transduction"/>
    <property type="evidence" value="ECO:0007669"/>
    <property type="project" value="UniProtKB-KW"/>
</dbReference>
<reference evidence="11" key="1">
    <citation type="submission" date="2007-03" db="EMBL/GenBank/DDBJ databases">
        <title>Annotation of Culex pipiens quinquefasciatus.</title>
        <authorList>
            <consortium name="The Broad Institute Genome Sequencing Platform"/>
            <person name="Atkinson P.W."/>
            <person name="Hemingway J."/>
            <person name="Christensen B.M."/>
            <person name="Higgs S."/>
            <person name="Kodira C."/>
            <person name="Hannick L."/>
            <person name="Megy K."/>
            <person name="O'Leary S."/>
            <person name="Pearson M."/>
            <person name="Haas B.J."/>
            <person name="Mauceli E."/>
            <person name="Wortman J.R."/>
            <person name="Lee N.H."/>
            <person name="Guigo R."/>
            <person name="Stanke M."/>
            <person name="Alvarado L."/>
            <person name="Amedeo P."/>
            <person name="Antoine C.H."/>
            <person name="Arensburger P."/>
            <person name="Bidwell S.L."/>
            <person name="Crawford M."/>
            <person name="Camaro F."/>
            <person name="Devon K."/>
            <person name="Engels R."/>
            <person name="Hammond M."/>
            <person name="Howarth C."/>
            <person name="Koehrsen M."/>
            <person name="Lawson D."/>
            <person name="Montgomery P."/>
            <person name="Nene V."/>
            <person name="Nusbaum C."/>
            <person name="Puiu D."/>
            <person name="Romero-Severson J."/>
            <person name="Severson D.W."/>
            <person name="Shumway M."/>
            <person name="Sisk P."/>
            <person name="Stolte C."/>
            <person name="Zeng Q."/>
            <person name="Eisenstadt E."/>
            <person name="Fraser-Liggett C."/>
            <person name="Strausberg R."/>
            <person name="Galagan J."/>
            <person name="Birren B."/>
            <person name="Collins F.H."/>
        </authorList>
    </citation>
    <scope>NUCLEOTIDE SEQUENCE [LARGE SCALE GENOMIC DNA]</scope>
    <source>
        <strain evidence="11">JHB</strain>
    </source>
</reference>
<feature type="transmembrane region" description="Helical" evidence="10">
    <location>
        <begin position="89"/>
        <end position="107"/>
    </location>
</feature>
<evidence type="ECO:0000313" key="11">
    <source>
        <dbReference type="EMBL" id="EDS41965.1"/>
    </source>
</evidence>
<organism>
    <name type="scientific">Culex quinquefasciatus</name>
    <name type="common">Southern house mosquito</name>
    <name type="synonym">Culex pungens</name>
    <dbReference type="NCBI Taxonomy" id="7176"/>
    <lineage>
        <taxon>Eukaryota</taxon>
        <taxon>Metazoa</taxon>
        <taxon>Ecdysozoa</taxon>
        <taxon>Arthropoda</taxon>
        <taxon>Hexapoda</taxon>
        <taxon>Insecta</taxon>
        <taxon>Pterygota</taxon>
        <taxon>Neoptera</taxon>
        <taxon>Endopterygota</taxon>
        <taxon>Diptera</taxon>
        <taxon>Nematocera</taxon>
        <taxon>Culicoidea</taxon>
        <taxon>Culicidae</taxon>
        <taxon>Culicinae</taxon>
        <taxon>Culicini</taxon>
        <taxon>Culex</taxon>
        <taxon>Culex</taxon>
    </lineage>
</organism>
<accession>B0WB07</accession>
<feature type="transmembrane region" description="Helical" evidence="10">
    <location>
        <begin position="113"/>
        <end position="135"/>
    </location>
</feature>